<name>G5Q712_SALMO</name>
<dbReference type="EMBL" id="AFCS01000941">
    <property type="protein sequence ID" value="EHC75730.1"/>
    <property type="molecule type" value="Genomic_DNA"/>
</dbReference>
<reference evidence="1 2" key="1">
    <citation type="journal article" date="2011" name="BMC Genomics">
        <title>Genome sequencing reveals diversification of virulence factor content and possible host adaptation in distinct subpopulations of Salmonella enterica.</title>
        <authorList>
            <person name="den Bakker H.C."/>
            <person name="Moreno Switt A.I."/>
            <person name="Govoni G."/>
            <person name="Cummings C.A."/>
            <person name="Ranieri M.L."/>
            <person name="Degoricija L."/>
            <person name="Hoelzer K."/>
            <person name="Rodriguez-Rivera L.D."/>
            <person name="Brown S."/>
            <person name="Bolchacova E."/>
            <person name="Furtado M.R."/>
            <person name="Wiedmann M."/>
        </authorList>
    </citation>
    <scope>NUCLEOTIDE SEQUENCE [LARGE SCALE GENOMIC DNA]</scope>
    <source>
        <strain evidence="1 2">S5-403</strain>
    </source>
</reference>
<evidence type="ECO:0000313" key="2">
    <source>
        <dbReference type="Proteomes" id="UP000003221"/>
    </source>
</evidence>
<comment type="caution">
    <text evidence="1">The sequence shown here is derived from an EMBL/GenBank/DDBJ whole genome shotgun (WGS) entry which is preliminary data.</text>
</comment>
<accession>G5Q712</accession>
<organism evidence="1 2">
    <name type="scientific">Salmonella enterica subsp. enterica serovar Montevideo str. S5-403</name>
    <dbReference type="NCBI Taxonomy" id="913242"/>
    <lineage>
        <taxon>Bacteria</taxon>
        <taxon>Pseudomonadati</taxon>
        <taxon>Pseudomonadota</taxon>
        <taxon>Gammaproteobacteria</taxon>
        <taxon>Enterobacterales</taxon>
        <taxon>Enterobacteriaceae</taxon>
        <taxon>Salmonella</taxon>
    </lineage>
</organism>
<dbReference type="AlphaFoldDB" id="G5Q712"/>
<gene>
    <name evidence="1" type="ORF">LTSEMON_4070</name>
</gene>
<dbReference type="Proteomes" id="UP000003221">
    <property type="component" value="Unassembled WGS sequence"/>
</dbReference>
<protein>
    <submittedName>
        <fullName evidence="1">Putative cytoplasmic protein</fullName>
    </submittedName>
</protein>
<proteinExistence type="predicted"/>
<dbReference type="PATRIC" id="fig|913242.3.peg.3506"/>
<sequence length="50" mass="6056">MINENDGWLYYNYELTVFSMENTSYEYQYELANKIMNALREAGYLAESIW</sequence>
<evidence type="ECO:0000313" key="1">
    <source>
        <dbReference type="EMBL" id="EHC75730.1"/>
    </source>
</evidence>